<dbReference type="OrthoDB" id="5244745at2"/>
<dbReference type="PATRIC" id="fig|82380.10.peg.1868"/>
<organism evidence="4 5">
    <name type="scientific">Microbacterium oxydans</name>
    <dbReference type="NCBI Taxonomy" id="82380"/>
    <lineage>
        <taxon>Bacteria</taxon>
        <taxon>Bacillati</taxon>
        <taxon>Actinomycetota</taxon>
        <taxon>Actinomycetes</taxon>
        <taxon>Micrococcales</taxon>
        <taxon>Microbacteriaceae</taxon>
        <taxon>Microbacterium</taxon>
    </lineage>
</organism>
<dbReference type="Gene3D" id="3.40.50.2300">
    <property type="match status" value="1"/>
</dbReference>
<keyword evidence="1 2" id="KW-0597">Phosphoprotein</keyword>
<feature type="domain" description="Response regulatory" evidence="3">
    <location>
        <begin position="6"/>
        <end position="114"/>
    </location>
</feature>
<dbReference type="GO" id="GO:0000160">
    <property type="term" value="P:phosphorelay signal transduction system"/>
    <property type="evidence" value="ECO:0007669"/>
    <property type="project" value="InterPro"/>
</dbReference>
<comment type="caution">
    <text evidence="4">The sequence shown here is derived from an EMBL/GenBank/DDBJ whole genome shotgun (WGS) entry which is preliminary data.</text>
</comment>
<gene>
    <name evidence="4" type="primary">tcrA_3</name>
    <name evidence="4" type="ORF">RN51_01858</name>
</gene>
<proteinExistence type="predicted"/>
<evidence type="ECO:0000313" key="5">
    <source>
        <dbReference type="Proteomes" id="UP000033725"/>
    </source>
</evidence>
<dbReference type="AlphaFoldDB" id="A0A0F0KQ06"/>
<dbReference type="InterPro" id="IPR001789">
    <property type="entry name" value="Sig_transdc_resp-reg_receiver"/>
</dbReference>
<dbReference type="RefSeq" id="WP_045263748.1">
    <property type="nucleotide sequence ID" value="NZ_JYIV01000025.1"/>
</dbReference>
<dbReference type="SMART" id="SM00448">
    <property type="entry name" value="REC"/>
    <property type="match status" value="1"/>
</dbReference>
<dbReference type="PROSITE" id="PS50110">
    <property type="entry name" value="RESPONSE_REGULATORY"/>
    <property type="match status" value="1"/>
</dbReference>
<dbReference type="PANTHER" id="PTHR44591">
    <property type="entry name" value="STRESS RESPONSE REGULATOR PROTEIN 1"/>
    <property type="match status" value="1"/>
</dbReference>
<protein>
    <submittedName>
        <fullName evidence="4">Transcriptional regulatory protein TcrA</fullName>
    </submittedName>
</protein>
<dbReference type="EMBL" id="JYIV01000025">
    <property type="protein sequence ID" value="KJL22544.1"/>
    <property type="molecule type" value="Genomic_DNA"/>
</dbReference>
<dbReference type="SUPFAM" id="SSF52172">
    <property type="entry name" value="CheY-like"/>
    <property type="match status" value="1"/>
</dbReference>
<name>A0A0F0KQ06_9MICO</name>
<reference evidence="4 5" key="1">
    <citation type="submission" date="2015-02" db="EMBL/GenBank/DDBJ databases">
        <title>Draft genome sequences of ten Microbacterium spp. with emphasis on heavy metal contaminated environments.</title>
        <authorList>
            <person name="Corretto E."/>
        </authorList>
    </citation>
    <scope>NUCLEOTIDE SEQUENCE [LARGE SCALE GENOMIC DNA]</scope>
    <source>
        <strain evidence="4 5">BEL163</strain>
    </source>
</reference>
<dbReference type="InterPro" id="IPR050595">
    <property type="entry name" value="Bact_response_regulator"/>
</dbReference>
<evidence type="ECO:0000256" key="2">
    <source>
        <dbReference type="PROSITE-ProRule" id="PRU00169"/>
    </source>
</evidence>
<accession>A0A0F0KQ06</accession>
<dbReference type="Pfam" id="PF00072">
    <property type="entry name" value="Response_reg"/>
    <property type="match status" value="1"/>
</dbReference>
<evidence type="ECO:0000259" key="3">
    <source>
        <dbReference type="PROSITE" id="PS50110"/>
    </source>
</evidence>
<sequence length="115" mass="12422">MSGRPLALVVEDAPDQAALLRRYLDREGFDVFVARDAESAIAAFPEIDPVLAVLDLLLPGISGQECARLVQERFPDCFLVISSVLDTSDYPPADAALPKPITGAHLHAIVEGVRR</sequence>
<evidence type="ECO:0000313" key="4">
    <source>
        <dbReference type="EMBL" id="KJL22544.1"/>
    </source>
</evidence>
<dbReference type="PANTHER" id="PTHR44591:SF3">
    <property type="entry name" value="RESPONSE REGULATORY DOMAIN-CONTAINING PROTEIN"/>
    <property type="match status" value="1"/>
</dbReference>
<dbReference type="InterPro" id="IPR011006">
    <property type="entry name" value="CheY-like_superfamily"/>
</dbReference>
<evidence type="ECO:0000256" key="1">
    <source>
        <dbReference type="ARBA" id="ARBA00022553"/>
    </source>
</evidence>
<feature type="modified residue" description="4-aspartylphosphate" evidence="2">
    <location>
        <position position="55"/>
    </location>
</feature>
<dbReference type="Proteomes" id="UP000033725">
    <property type="component" value="Unassembled WGS sequence"/>
</dbReference>